<name>B2TK29_CLOBB</name>
<dbReference type="HOGENOM" id="CLU_3267864_0_0_9"/>
<gene>
    <name evidence="1" type="ordered locus">CLL_A0535</name>
</gene>
<organism evidence="1">
    <name type="scientific">Clostridium botulinum (strain Eklund 17B / Type B)</name>
    <dbReference type="NCBI Taxonomy" id="935198"/>
    <lineage>
        <taxon>Bacteria</taxon>
        <taxon>Bacillati</taxon>
        <taxon>Bacillota</taxon>
        <taxon>Clostridia</taxon>
        <taxon>Eubacteriales</taxon>
        <taxon>Clostridiaceae</taxon>
        <taxon>Clostridium</taxon>
    </lineage>
</organism>
<proteinExistence type="predicted"/>
<reference evidence="1" key="2">
    <citation type="submission" date="2009-08" db="EMBL/GenBank/DDBJ databases">
        <authorList>
            <person name="Shrivastava S."/>
            <person name="Brinkac L.M."/>
            <person name="Dodson R.J."/>
            <person name="Harkins D.M."/>
            <person name="Durkin A.S."/>
            <person name="Sutton G."/>
        </authorList>
    </citation>
    <scope>NUCLEOTIDE SEQUENCE</scope>
    <source>
        <strain evidence="1">Eklund 17B</strain>
    </source>
</reference>
<protein>
    <submittedName>
        <fullName evidence="1">Uncharacterized protein</fullName>
    </submittedName>
</protein>
<sequence>MYELDLKCAGNFKFLKDFIEFLLRNIRVNNYKYILKFIKAI</sequence>
<evidence type="ECO:0000313" key="1">
    <source>
        <dbReference type="EMBL" id="ACD22183.1"/>
    </source>
</evidence>
<reference evidence="1" key="1">
    <citation type="submission" date="2009-06" db="EMBL/GenBank/DDBJ databases">
        <authorList>
            <consortium name="US DOE Joint Genome Institute (JGI-PGF)"/>
            <person name="Lucas S."/>
            <person name="Copeland A."/>
            <person name="Lapidus A."/>
            <person name="Glavina del Rio T."/>
            <person name="Dalin E."/>
            <person name="Tice H."/>
            <person name="Bruce D."/>
            <person name="Goodwin L."/>
            <person name="Pitluck S."/>
            <person name="Kyrpides N."/>
            <person name="Mavromatis K."/>
            <person name="Ivanova N."/>
            <person name="Saunders E."/>
            <person name="Brettin T."/>
            <person name="Detter J.C."/>
            <person name="Han C."/>
            <person name="Larimer F."/>
            <person name="Land M."/>
            <person name="Hauser L."/>
            <person name="Markowitz V."/>
            <person name="Cheng J.-F."/>
            <person name="Hugenholtz P."/>
            <person name="Woyke T."/>
            <person name="Wu D."/>
            <person name="Gronow S."/>
            <person name="Klenk H.-P."/>
            <person name="Eisen J.A."/>
        </authorList>
    </citation>
    <scope>NUCLEOTIDE SEQUENCE</scope>
    <source>
        <strain evidence="1">Eklund 17B</strain>
    </source>
</reference>
<accession>B2TK29</accession>
<dbReference type="EMBL" id="CP001056">
    <property type="protein sequence ID" value="ACD22183.1"/>
    <property type="molecule type" value="Genomic_DNA"/>
</dbReference>
<dbReference type="AlphaFoldDB" id="B2TK29"/>
<dbReference type="KEGG" id="cbk:CLL_A0535"/>